<dbReference type="PANTHER" id="PTHR34353:SF2">
    <property type="entry name" value="CRISPR-ASSOCIATED ENDONUCLEASE CAS1 1"/>
    <property type="match status" value="1"/>
</dbReference>
<dbReference type="EC" id="3.1.-.-" evidence="10"/>
<dbReference type="GO" id="GO:0046872">
    <property type="term" value="F:metal ion binding"/>
    <property type="evidence" value="ECO:0007669"/>
    <property type="project" value="UniProtKB-UniRule"/>
</dbReference>
<dbReference type="PANTHER" id="PTHR34353">
    <property type="entry name" value="CRISPR-ASSOCIATED ENDONUCLEASE CAS1 1"/>
    <property type="match status" value="1"/>
</dbReference>
<comment type="function">
    <text evidence="10">CRISPR (clustered regularly interspaced short palindromic repeat), is an adaptive immune system that provides protection against mobile genetic elements (viruses, transposable elements and conjugative plasmids). CRISPR clusters contain spacers, sequences complementary to antecedent mobile elements, and target invading nucleic acids. CRISPR clusters are transcribed and processed into CRISPR RNA (crRNA). Acts as a dsDNA endonuclease. Involved in the integration of spacer DNA into the CRISPR cassette.</text>
</comment>
<comment type="subunit">
    <text evidence="9 10">Homodimer, forms a heterotetramer with a Cas2 homodimer.</text>
</comment>
<dbReference type="Proteomes" id="UP000260793">
    <property type="component" value="Unassembled WGS sequence"/>
</dbReference>
<dbReference type="RefSeq" id="WP_117688110.1">
    <property type="nucleotide sequence ID" value="NZ_CAUBJD010000044.1"/>
</dbReference>
<protein>
    <recommendedName>
        <fullName evidence="10">CRISPR-associated endonuclease Cas1</fullName>
        <ecNumber evidence="10">3.1.-.-</ecNumber>
    </recommendedName>
</protein>
<evidence type="ECO:0000256" key="2">
    <source>
        <dbReference type="ARBA" id="ARBA00022723"/>
    </source>
</evidence>
<dbReference type="InterPro" id="IPR002729">
    <property type="entry name" value="CRISPR-assoc_Cas1"/>
</dbReference>
<sequence length="335" mass="38878">MSYLYVSDQSAVISYSANRFQVKYKDGMLKSIPAEMLEVIEVFGNVQITTQCLRECLQRGINIIYYSTKGAYFGRVISPGHVNVFRQRRQAELGKDEKFCLEFSKKIIDAKIHNQIVVLRRYARNSRENIDRPVAEMKYMQQKVVEMAKSVDQLMGYEGNAARIYFRTLGKLIDPEFAFTGRNRRPPLDPFNSMLSLGYSIILNEIYGKLEGKGLNPYFGMLHQDREKHPTLASDMMEEWRAVLIDTTVMGILNGHELSVDDFYSEENKLGVFLSDRAFKIYLKKLEEKFRSDNKYLSYVDYSVSFRKALDLQVNQLAKMMETGDLTLYKPVKIR</sequence>
<feature type="binding site" evidence="10">
    <location>
        <position position="158"/>
    </location>
    <ligand>
        <name>Mn(2+)</name>
        <dbReference type="ChEBI" id="CHEBI:29035"/>
    </ligand>
</feature>
<dbReference type="Gene3D" id="3.100.10.20">
    <property type="entry name" value="CRISPR-associated endonuclease Cas1, N-terminal domain"/>
    <property type="match status" value="1"/>
</dbReference>
<comment type="cofactor">
    <cofactor evidence="10">
        <name>Mg(2+)</name>
        <dbReference type="ChEBI" id="CHEBI:18420"/>
    </cofactor>
    <cofactor evidence="10">
        <name>Mn(2+)</name>
        <dbReference type="ChEBI" id="CHEBI:29035"/>
    </cofactor>
</comment>
<evidence type="ECO:0000256" key="3">
    <source>
        <dbReference type="ARBA" id="ARBA00022759"/>
    </source>
</evidence>
<accession>A0A3E4LSH9</accession>
<dbReference type="HAMAP" id="MF_01470">
    <property type="entry name" value="Cas1"/>
    <property type="match status" value="1"/>
</dbReference>
<evidence type="ECO:0000256" key="7">
    <source>
        <dbReference type="ARBA" id="ARBA00023125"/>
    </source>
</evidence>
<keyword evidence="5 10" id="KW-0460">Magnesium</keyword>
<dbReference type="AlphaFoldDB" id="A0A3E4LSH9"/>
<dbReference type="GO" id="GO:0051607">
    <property type="term" value="P:defense response to virus"/>
    <property type="evidence" value="ECO:0007669"/>
    <property type="project" value="UniProtKB-UniRule"/>
</dbReference>
<dbReference type="InterPro" id="IPR050646">
    <property type="entry name" value="Cas1"/>
</dbReference>
<name>A0A3E4LSH9_9FIRM</name>
<organism evidence="11 12">
    <name type="scientific">[Ruminococcus] lactaris</name>
    <dbReference type="NCBI Taxonomy" id="46228"/>
    <lineage>
        <taxon>Bacteria</taxon>
        <taxon>Bacillati</taxon>
        <taxon>Bacillota</taxon>
        <taxon>Clostridia</taxon>
        <taxon>Lachnospirales</taxon>
        <taxon>Lachnospiraceae</taxon>
        <taxon>Mediterraneibacter</taxon>
    </lineage>
</organism>
<evidence type="ECO:0000256" key="5">
    <source>
        <dbReference type="ARBA" id="ARBA00022842"/>
    </source>
</evidence>
<keyword evidence="6 10" id="KW-0051">Antiviral defense</keyword>
<dbReference type="GO" id="GO:0016787">
    <property type="term" value="F:hydrolase activity"/>
    <property type="evidence" value="ECO:0007669"/>
    <property type="project" value="UniProtKB-KW"/>
</dbReference>
<evidence type="ECO:0000256" key="6">
    <source>
        <dbReference type="ARBA" id="ARBA00023118"/>
    </source>
</evidence>
<gene>
    <name evidence="10 11" type="primary">cas1</name>
    <name evidence="11" type="ORF">DXD17_07120</name>
</gene>
<dbReference type="NCBIfam" id="TIGR00287">
    <property type="entry name" value="cas1"/>
    <property type="match status" value="1"/>
</dbReference>
<evidence type="ECO:0000256" key="4">
    <source>
        <dbReference type="ARBA" id="ARBA00022801"/>
    </source>
</evidence>
<dbReference type="GO" id="GO:0003677">
    <property type="term" value="F:DNA binding"/>
    <property type="evidence" value="ECO:0007669"/>
    <property type="project" value="UniProtKB-KW"/>
</dbReference>
<evidence type="ECO:0000256" key="9">
    <source>
        <dbReference type="ARBA" id="ARBA00038592"/>
    </source>
</evidence>
<keyword evidence="2 10" id="KW-0479">Metal-binding</keyword>
<evidence type="ECO:0000313" key="11">
    <source>
        <dbReference type="EMBL" id="RGK40245.1"/>
    </source>
</evidence>
<dbReference type="InterPro" id="IPR042211">
    <property type="entry name" value="CRISPR-assoc_Cas1_N"/>
</dbReference>
<comment type="similarity">
    <text evidence="10">Belongs to the CRISPR-associated endonuclease Cas1 family.</text>
</comment>
<evidence type="ECO:0000256" key="1">
    <source>
        <dbReference type="ARBA" id="ARBA00022722"/>
    </source>
</evidence>
<dbReference type="InterPro" id="IPR042206">
    <property type="entry name" value="CRISPR-assoc_Cas1_C"/>
</dbReference>
<dbReference type="Pfam" id="PF01867">
    <property type="entry name" value="Cas_Cas1"/>
    <property type="match status" value="1"/>
</dbReference>
<keyword evidence="4 10" id="KW-0378">Hydrolase</keyword>
<reference evidence="11 12" key="1">
    <citation type="submission" date="2018-08" db="EMBL/GenBank/DDBJ databases">
        <title>A genome reference for cultivated species of the human gut microbiota.</title>
        <authorList>
            <person name="Zou Y."/>
            <person name="Xue W."/>
            <person name="Luo G."/>
        </authorList>
    </citation>
    <scope>NUCLEOTIDE SEQUENCE [LARGE SCALE GENOMIC DNA]</scope>
    <source>
        <strain evidence="11 12">TF11-7</strain>
    </source>
</reference>
<comment type="caution">
    <text evidence="11">The sequence shown here is derived from an EMBL/GenBank/DDBJ whole genome shotgun (WGS) entry which is preliminary data.</text>
</comment>
<keyword evidence="1 10" id="KW-0540">Nuclease</keyword>
<dbReference type="GO" id="GO:0004519">
    <property type="term" value="F:endonuclease activity"/>
    <property type="evidence" value="ECO:0007669"/>
    <property type="project" value="UniProtKB-UniRule"/>
</dbReference>
<keyword evidence="7 10" id="KW-0238">DNA-binding</keyword>
<dbReference type="CDD" id="cd09634">
    <property type="entry name" value="Cas1_I-II-III"/>
    <property type="match status" value="1"/>
</dbReference>
<evidence type="ECO:0000256" key="8">
    <source>
        <dbReference type="ARBA" id="ARBA00023211"/>
    </source>
</evidence>
<dbReference type="Gene3D" id="1.20.120.920">
    <property type="entry name" value="CRISPR-associated endonuclease Cas1, C-terminal domain"/>
    <property type="match status" value="1"/>
</dbReference>
<feature type="binding site" evidence="10">
    <location>
        <position position="238"/>
    </location>
    <ligand>
        <name>Mn(2+)</name>
        <dbReference type="ChEBI" id="CHEBI:29035"/>
    </ligand>
</feature>
<keyword evidence="3 10" id="KW-0255">Endonuclease</keyword>
<dbReference type="EMBL" id="QSQN01000015">
    <property type="protein sequence ID" value="RGK40245.1"/>
    <property type="molecule type" value="Genomic_DNA"/>
</dbReference>
<dbReference type="GO" id="GO:0043571">
    <property type="term" value="P:maintenance of CRISPR repeat elements"/>
    <property type="evidence" value="ECO:0007669"/>
    <property type="project" value="UniProtKB-UniRule"/>
</dbReference>
<keyword evidence="8 10" id="KW-0464">Manganese</keyword>
<evidence type="ECO:0000313" key="12">
    <source>
        <dbReference type="Proteomes" id="UP000260793"/>
    </source>
</evidence>
<feature type="binding site" evidence="10">
    <location>
        <position position="223"/>
    </location>
    <ligand>
        <name>Mn(2+)</name>
        <dbReference type="ChEBI" id="CHEBI:29035"/>
    </ligand>
</feature>
<proteinExistence type="inferred from homology"/>
<evidence type="ECO:0000256" key="10">
    <source>
        <dbReference type="HAMAP-Rule" id="MF_01470"/>
    </source>
</evidence>